<dbReference type="Proteomes" id="UP000240971">
    <property type="component" value="Unassembled WGS sequence"/>
</dbReference>
<proteinExistence type="predicted"/>
<dbReference type="InterPro" id="IPR036737">
    <property type="entry name" value="OmpA-like_sf"/>
</dbReference>
<evidence type="ECO:0000313" key="7">
    <source>
        <dbReference type="EMBL" id="PSL46467.1"/>
    </source>
</evidence>
<dbReference type="PANTHER" id="PTHR30329">
    <property type="entry name" value="STATOR ELEMENT OF FLAGELLAR MOTOR COMPLEX"/>
    <property type="match status" value="1"/>
</dbReference>
<dbReference type="Gene3D" id="2.60.120.260">
    <property type="entry name" value="Galactose-binding domain-like"/>
    <property type="match status" value="1"/>
</dbReference>
<feature type="domain" description="OmpA-like" evidence="6">
    <location>
        <begin position="364"/>
        <end position="481"/>
    </location>
</feature>
<dbReference type="AlphaFoldDB" id="A0A2P8HJS1"/>
<organism evidence="7 8">
    <name type="scientific">Chitinophaga niastensis</name>
    <dbReference type="NCBI Taxonomy" id="536980"/>
    <lineage>
        <taxon>Bacteria</taxon>
        <taxon>Pseudomonadati</taxon>
        <taxon>Bacteroidota</taxon>
        <taxon>Chitinophagia</taxon>
        <taxon>Chitinophagales</taxon>
        <taxon>Chitinophagaceae</taxon>
        <taxon>Chitinophaga</taxon>
    </lineage>
</organism>
<keyword evidence="8" id="KW-1185">Reference proteome</keyword>
<evidence type="ECO:0000256" key="2">
    <source>
        <dbReference type="ARBA" id="ARBA00023136"/>
    </source>
</evidence>
<evidence type="ECO:0000256" key="3">
    <source>
        <dbReference type="ARBA" id="ARBA00023237"/>
    </source>
</evidence>
<dbReference type="OrthoDB" id="9782229at2"/>
<dbReference type="InterPro" id="IPR006664">
    <property type="entry name" value="OMP_bac"/>
</dbReference>
<comment type="caution">
    <text evidence="7">The sequence shown here is derived from an EMBL/GenBank/DDBJ whole genome shotgun (WGS) entry which is preliminary data.</text>
</comment>
<dbReference type="RefSeq" id="WP_106529247.1">
    <property type="nucleotide sequence ID" value="NZ_PYAW01000003.1"/>
</dbReference>
<dbReference type="CDD" id="cd07185">
    <property type="entry name" value="OmpA_C-like"/>
    <property type="match status" value="1"/>
</dbReference>
<evidence type="ECO:0000313" key="8">
    <source>
        <dbReference type="Proteomes" id="UP000240971"/>
    </source>
</evidence>
<dbReference type="InterPro" id="IPR006665">
    <property type="entry name" value="OmpA-like"/>
</dbReference>
<dbReference type="SUPFAM" id="SSF103088">
    <property type="entry name" value="OmpA-like"/>
    <property type="match status" value="2"/>
</dbReference>
<dbReference type="EMBL" id="PYAW01000003">
    <property type="protein sequence ID" value="PSL46467.1"/>
    <property type="molecule type" value="Genomic_DNA"/>
</dbReference>
<comment type="subcellular location">
    <subcellularLocation>
        <location evidence="1">Cell outer membrane</location>
    </subcellularLocation>
</comment>
<evidence type="ECO:0000256" key="5">
    <source>
        <dbReference type="SAM" id="SignalP"/>
    </source>
</evidence>
<name>A0A2P8HJS1_CHINA</name>
<feature type="signal peptide" evidence="5">
    <location>
        <begin position="1"/>
        <end position="21"/>
    </location>
</feature>
<reference evidence="7 8" key="1">
    <citation type="submission" date="2018-03" db="EMBL/GenBank/DDBJ databases">
        <title>Genomic Encyclopedia of Archaeal and Bacterial Type Strains, Phase II (KMG-II): from individual species to whole genera.</title>
        <authorList>
            <person name="Goeker M."/>
        </authorList>
    </citation>
    <scope>NUCLEOTIDE SEQUENCE [LARGE SCALE GENOMIC DNA]</scope>
    <source>
        <strain evidence="7 8">DSM 24859</strain>
    </source>
</reference>
<evidence type="ECO:0000256" key="4">
    <source>
        <dbReference type="PROSITE-ProRule" id="PRU00473"/>
    </source>
</evidence>
<dbReference type="InterPro" id="IPR050330">
    <property type="entry name" value="Bact_OuterMem_StrucFunc"/>
</dbReference>
<dbReference type="PRINTS" id="PR01021">
    <property type="entry name" value="OMPADOMAIN"/>
</dbReference>
<accession>A0A2P8HJS1</accession>
<dbReference type="GO" id="GO:0009279">
    <property type="term" value="C:cell outer membrane"/>
    <property type="evidence" value="ECO:0007669"/>
    <property type="project" value="UniProtKB-SubCell"/>
</dbReference>
<keyword evidence="3" id="KW-0998">Cell outer membrane</keyword>
<feature type="chain" id="PRO_5015142342" evidence="5">
    <location>
        <begin position="22"/>
        <end position="487"/>
    </location>
</feature>
<evidence type="ECO:0000259" key="6">
    <source>
        <dbReference type="PROSITE" id="PS51123"/>
    </source>
</evidence>
<protein>
    <submittedName>
        <fullName evidence="7">Outer membrane protein OmpA-like peptidoglycan-associated protein</fullName>
    </submittedName>
</protein>
<gene>
    <name evidence="7" type="ORF">CLV51_103446</name>
</gene>
<keyword evidence="2 4" id="KW-0472">Membrane</keyword>
<evidence type="ECO:0000256" key="1">
    <source>
        <dbReference type="ARBA" id="ARBA00004442"/>
    </source>
</evidence>
<dbReference type="Pfam" id="PF00691">
    <property type="entry name" value="OmpA"/>
    <property type="match status" value="2"/>
</dbReference>
<sequence length="487" mass="54402">MSRLRCLLLLACTIHLSTIHAQNIVPNPGFEDVNICTEYSAPCAPSAWQAVAPHISKIVYKDELGQHYVMLTMQSRINPAFRSYCQTQLLCPLEKGQTYKLRLFTMSNQDQLPLPDIRFDTAPVFRNLAEALELPASLHLTKKDIVRKYYNWTILEKTFTADNDAGYIVIGNFSKPAAIYKQEFYLYLDSVTITPLSGKICKDADTVKAKLYAFHKRHSYYSPNAGGDGSPFGKATPVLPLAVFQRSGICDTILLRSDFFLPRSKDVNPSYLAQLESTMKVQRDDVRNKIMLTGYSHKSPNPKYNEIMAQDRANAVATYLVYKQGFSYDDFIITGLSKPSPGEDSSEVVELISCQPAPELTAPVIRTDTLLIPDLLFKVNSHELNTTLHASLDSLIGKISVNDSISVTVTGHTDNTGTSEYNQELSMRRAVTVADYIRTKKSGSNITQVNGMGESMPVADNNTAAGRRKNRRVEIIIYHLPKNNLSH</sequence>
<dbReference type="PANTHER" id="PTHR30329:SF21">
    <property type="entry name" value="LIPOPROTEIN YIAD-RELATED"/>
    <property type="match status" value="1"/>
</dbReference>
<dbReference type="Gene3D" id="3.30.1330.60">
    <property type="entry name" value="OmpA-like domain"/>
    <property type="match status" value="2"/>
</dbReference>
<dbReference type="PROSITE" id="PS51123">
    <property type="entry name" value="OMPA_2"/>
    <property type="match status" value="1"/>
</dbReference>
<keyword evidence="5" id="KW-0732">Signal</keyword>